<protein>
    <submittedName>
        <fullName evidence="3">H-NS histone family protein</fullName>
    </submittedName>
</protein>
<accession>A0A5B0HH04</accession>
<comment type="caution">
    <text evidence="3">The sequence shown here is derived from an EMBL/GenBank/DDBJ whole genome shotgun (WGS) entry which is preliminary data.</text>
</comment>
<keyword evidence="4" id="KW-1185">Reference proteome</keyword>
<dbReference type="AlphaFoldDB" id="A0A5B0HH04"/>
<evidence type="ECO:0000313" key="3">
    <source>
        <dbReference type="EMBL" id="KAA1014408.1"/>
    </source>
</evidence>
<evidence type="ECO:0000256" key="1">
    <source>
        <dbReference type="SAM" id="MobiDB-lite"/>
    </source>
</evidence>
<feature type="domain" description="DNA-binding protein H-NS-like C-terminal" evidence="2">
    <location>
        <begin position="17"/>
        <end position="48"/>
    </location>
</feature>
<feature type="compositionally biased region" description="Basic and acidic residues" evidence="1">
    <location>
        <begin position="36"/>
        <end position="45"/>
    </location>
</feature>
<gene>
    <name evidence="3" type="ORF">FVF58_06015</name>
</gene>
<dbReference type="Pfam" id="PF00816">
    <property type="entry name" value="Histone_HNS"/>
    <property type="match status" value="1"/>
</dbReference>
<evidence type="ECO:0000313" key="4">
    <source>
        <dbReference type="Proteomes" id="UP000325273"/>
    </source>
</evidence>
<feature type="compositionally biased region" description="Polar residues" evidence="1">
    <location>
        <begin position="1"/>
        <end position="12"/>
    </location>
</feature>
<reference evidence="3 4" key="1">
    <citation type="submission" date="2019-08" db="EMBL/GenBank/DDBJ databases">
        <title>Paraburkholderia sp. DCY113.</title>
        <authorList>
            <person name="Kang J."/>
        </authorList>
    </citation>
    <scope>NUCLEOTIDE SEQUENCE [LARGE SCALE GENOMIC DNA]</scope>
    <source>
        <strain evidence="3 4">DCY113</strain>
    </source>
</reference>
<evidence type="ECO:0000259" key="2">
    <source>
        <dbReference type="Pfam" id="PF00816"/>
    </source>
</evidence>
<sequence length="53" mass="6006">MNKPNAGSTCNGGTLLPKYRDPRTGKTWNGRGRPPRWIEGEDRRPFLIKNGTH</sequence>
<dbReference type="EMBL" id="VTUZ01000003">
    <property type="protein sequence ID" value="KAA1014408.1"/>
    <property type="molecule type" value="Genomic_DNA"/>
</dbReference>
<feature type="region of interest" description="Disordered" evidence="1">
    <location>
        <begin position="1"/>
        <end position="53"/>
    </location>
</feature>
<dbReference type="Gene3D" id="4.10.430.30">
    <property type="match status" value="1"/>
</dbReference>
<name>A0A5B0HH04_9BURK</name>
<organism evidence="3 4">
    <name type="scientific">Paraburkholderia panacisoli</name>
    <dbReference type="NCBI Taxonomy" id="2603818"/>
    <lineage>
        <taxon>Bacteria</taxon>
        <taxon>Pseudomonadati</taxon>
        <taxon>Pseudomonadota</taxon>
        <taxon>Betaproteobacteria</taxon>
        <taxon>Burkholderiales</taxon>
        <taxon>Burkholderiaceae</taxon>
        <taxon>Paraburkholderia</taxon>
    </lineage>
</organism>
<dbReference type="GO" id="GO:0003677">
    <property type="term" value="F:DNA binding"/>
    <property type="evidence" value="ECO:0007669"/>
    <property type="project" value="InterPro"/>
</dbReference>
<dbReference type="InterPro" id="IPR027444">
    <property type="entry name" value="H-NS_C_dom"/>
</dbReference>
<proteinExistence type="predicted"/>
<dbReference type="SUPFAM" id="SSF81273">
    <property type="entry name" value="H-NS histone-like proteins"/>
    <property type="match status" value="1"/>
</dbReference>
<dbReference type="Proteomes" id="UP000325273">
    <property type="component" value="Unassembled WGS sequence"/>
</dbReference>